<evidence type="ECO:0000256" key="6">
    <source>
        <dbReference type="ARBA" id="ARBA00023157"/>
    </source>
</evidence>
<dbReference type="InterPro" id="IPR035897">
    <property type="entry name" value="Toll_tir_struct_dom_sf"/>
</dbReference>
<keyword evidence="12" id="KW-1185">Reference proteome</keyword>
<dbReference type="InterPro" id="IPR003599">
    <property type="entry name" value="Ig_sub"/>
</dbReference>
<evidence type="ECO:0000259" key="9">
    <source>
        <dbReference type="PROSITE" id="PS50104"/>
    </source>
</evidence>
<organism evidence="11 12">
    <name type="scientific">Apteryx owenii</name>
    <name type="common">Little spotted kiwi</name>
    <dbReference type="NCBI Taxonomy" id="8824"/>
    <lineage>
        <taxon>Eukaryota</taxon>
        <taxon>Metazoa</taxon>
        <taxon>Chordata</taxon>
        <taxon>Craniata</taxon>
        <taxon>Vertebrata</taxon>
        <taxon>Euteleostomi</taxon>
        <taxon>Archelosauria</taxon>
        <taxon>Archosauria</taxon>
        <taxon>Dinosauria</taxon>
        <taxon>Saurischia</taxon>
        <taxon>Theropoda</taxon>
        <taxon>Coelurosauria</taxon>
        <taxon>Aves</taxon>
        <taxon>Palaeognathae</taxon>
        <taxon>Apterygiformes</taxon>
        <taxon>Apterygidae</taxon>
        <taxon>Apteryx</taxon>
    </lineage>
</organism>
<evidence type="ECO:0000256" key="3">
    <source>
        <dbReference type="ARBA" id="ARBA00022737"/>
    </source>
</evidence>
<dbReference type="Gene3D" id="2.60.40.10">
    <property type="entry name" value="Immunoglobulins"/>
    <property type="match status" value="3"/>
</dbReference>
<dbReference type="Gene3D" id="3.40.50.10140">
    <property type="entry name" value="Toll/interleukin-1 receptor homology (TIR) domain"/>
    <property type="match status" value="1"/>
</dbReference>
<evidence type="ECO:0000313" key="11">
    <source>
        <dbReference type="Ensembl" id="ENSAOWP00000012840.1"/>
    </source>
</evidence>
<evidence type="ECO:0000259" key="10">
    <source>
        <dbReference type="PROSITE" id="PS50835"/>
    </source>
</evidence>
<keyword evidence="8" id="KW-0393">Immunoglobulin domain</keyword>
<dbReference type="SUPFAM" id="SSF52200">
    <property type="entry name" value="Toll/Interleukin receptor TIR domain"/>
    <property type="match status" value="1"/>
</dbReference>
<evidence type="ECO:0000256" key="1">
    <source>
        <dbReference type="ARBA" id="ARBA00009752"/>
    </source>
</evidence>
<dbReference type="InterPro" id="IPR036179">
    <property type="entry name" value="Ig-like_dom_sf"/>
</dbReference>
<name>A0A8B9PPN0_APTOW</name>
<dbReference type="Pfam" id="PF01582">
    <property type="entry name" value="TIR"/>
    <property type="match status" value="1"/>
</dbReference>
<reference evidence="11" key="2">
    <citation type="submission" date="2025-09" db="UniProtKB">
        <authorList>
            <consortium name="Ensembl"/>
        </authorList>
    </citation>
    <scope>IDENTIFICATION</scope>
</reference>
<dbReference type="PROSITE" id="PS50104">
    <property type="entry name" value="TIR"/>
    <property type="match status" value="1"/>
</dbReference>
<feature type="domain" description="Ig-like" evidence="10">
    <location>
        <begin position="37"/>
        <end position="116"/>
    </location>
</feature>
<dbReference type="InterPro" id="IPR015621">
    <property type="entry name" value="IL-1_rcpt_fam"/>
</dbReference>
<feature type="domain" description="TIR" evidence="9">
    <location>
        <begin position="322"/>
        <end position="477"/>
    </location>
</feature>
<dbReference type="SMART" id="SM00409">
    <property type="entry name" value="IG"/>
    <property type="match status" value="2"/>
</dbReference>
<evidence type="ECO:0000256" key="7">
    <source>
        <dbReference type="ARBA" id="ARBA00023180"/>
    </source>
</evidence>
<comment type="similarity">
    <text evidence="1">Belongs to the interleukin-1 receptor family.</text>
</comment>
<evidence type="ECO:0000256" key="4">
    <source>
        <dbReference type="ARBA" id="ARBA00022801"/>
    </source>
</evidence>
<evidence type="ECO:0000256" key="5">
    <source>
        <dbReference type="ARBA" id="ARBA00023027"/>
    </source>
</evidence>
<dbReference type="InterPro" id="IPR000157">
    <property type="entry name" value="TIR_dom"/>
</dbReference>
<dbReference type="GO" id="GO:0004908">
    <property type="term" value="F:interleukin-1 receptor activity"/>
    <property type="evidence" value="ECO:0007669"/>
    <property type="project" value="InterPro"/>
</dbReference>
<dbReference type="InterPro" id="IPR004074">
    <property type="entry name" value="IL-1_rcpt_I/II-typ"/>
</dbReference>
<keyword evidence="7" id="KW-0325">Glycoprotein</keyword>
<dbReference type="Pfam" id="PF13895">
    <property type="entry name" value="Ig_2"/>
    <property type="match status" value="1"/>
</dbReference>
<evidence type="ECO:0000313" key="12">
    <source>
        <dbReference type="Proteomes" id="UP000694424"/>
    </source>
</evidence>
<keyword evidence="2" id="KW-0732">Signal</keyword>
<dbReference type="PRINTS" id="PR01537">
    <property type="entry name" value="INTRLKN1R1F"/>
</dbReference>
<dbReference type="Ensembl" id="ENSAOWT00000014586.1">
    <property type="protein sequence ID" value="ENSAOWP00000012840.1"/>
    <property type="gene ID" value="ENSAOWG00000008731.1"/>
</dbReference>
<dbReference type="SUPFAM" id="SSF48726">
    <property type="entry name" value="Immunoglobulin"/>
    <property type="match status" value="2"/>
</dbReference>
<dbReference type="PANTHER" id="PTHR11890">
    <property type="entry name" value="INTERLEUKIN-1 RECEPTOR FAMILY MEMBER"/>
    <property type="match status" value="1"/>
</dbReference>
<keyword evidence="5" id="KW-0520">NAD</keyword>
<evidence type="ECO:0000256" key="8">
    <source>
        <dbReference type="ARBA" id="ARBA00023319"/>
    </source>
</evidence>
<dbReference type="Proteomes" id="UP000694424">
    <property type="component" value="Unplaced"/>
</dbReference>
<dbReference type="PANTHER" id="PTHR11890:SF26">
    <property type="entry name" value="INTERLEUKIN-1 RECEPTOR TYPE 1"/>
    <property type="match status" value="1"/>
</dbReference>
<protein>
    <submittedName>
        <fullName evidence="11">Interleukin 1 receptor type 1</fullName>
    </submittedName>
</protein>
<dbReference type="PRINTS" id="PR01536">
    <property type="entry name" value="INTRLKN1R12F"/>
</dbReference>
<dbReference type="InterPro" id="IPR007110">
    <property type="entry name" value="Ig-like_dom"/>
</dbReference>
<keyword evidence="4" id="KW-0378">Hydrolase</keyword>
<dbReference type="PROSITE" id="PS50835">
    <property type="entry name" value="IG_LIKE"/>
    <property type="match status" value="2"/>
</dbReference>
<proteinExistence type="inferred from homology"/>
<dbReference type="InterPro" id="IPR013783">
    <property type="entry name" value="Ig-like_fold"/>
</dbReference>
<keyword evidence="6" id="KW-1015">Disulfide bond</keyword>
<keyword evidence="3" id="KW-0677">Repeat</keyword>
<dbReference type="GO" id="GO:0016020">
    <property type="term" value="C:membrane"/>
    <property type="evidence" value="ECO:0007669"/>
    <property type="project" value="UniProtKB-SubCell"/>
</dbReference>
<dbReference type="GO" id="GO:0050727">
    <property type="term" value="P:regulation of inflammatory response"/>
    <property type="evidence" value="ECO:0007669"/>
    <property type="project" value="TreeGrafter"/>
</dbReference>
<feature type="domain" description="Ig-like" evidence="10">
    <location>
        <begin position="144"/>
        <end position="211"/>
    </location>
</feature>
<dbReference type="SMART" id="SM00255">
    <property type="entry name" value="TIR"/>
    <property type="match status" value="1"/>
</dbReference>
<sequence>MEIYIYIYIYIIFFLPVNGHKCEAYDVVFMQSLVPAGQPLAINCSLENSLNFQSGDYNLTWYKVGNQTSVPRDKLSRIHQQKSLIWFLPAMLEDSGDYECVLRNLTSCSKMYTKVTVFERVDGLCLNEKFAVEELIFTLSPGRIVCPHLDYFRDEKNTLPVRWYKDCQLLEGKRFSSFNRDLVIFNVTLHDKGNYTCKTSYTYNGKQYNISRDIILSVEGKCLHCCFVHTNDSPKCYKNDHCQAVVVKPCQKSQWFCWSTCHFFDREETSPEGQPVLTVKLIISEVYDEDYEQPFVCHASNTFGQVASYIILKHRGKEFYEKIYDAYVLYPKGNGGSSSYPLETFVFRILPDVLERQCGYNLFILGRDDLPGEAVVSVADETLKQSRRLMIILGSETSSCCLLEDASEQQLTMYNALILDGIKVILIEMDEIQDYTSMPESIRYIKQKHGAIQWKGDFSEKSCSAYTRFWKNVRYQMPSRKNISYSEKVRKLKK</sequence>
<evidence type="ECO:0000256" key="2">
    <source>
        <dbReference type="ARBA" id="ARBA00022729"/>
    </source>
</evidence>
<dbReference type="AlphaFoldDB" id="A0A8B9PPN0"/>
<accession>A0A8B9PPN0</accession>
<reference evidence="11" key="1">
    <citation type="submission" date="2025-08" db="UniProtKB">
        <authorList>
            <consortium name="Ensembl"/>
        </authorList>
    </citation>
    <scope>IDENTIFICATION</scope>
</reference>
<dbReference type="GO" id="GO:0016787">
    <property type="term" value="F:hydrolase activity"/>
    <property type="evidence" value="ECO:0007669"/>
    <property type="project" value="UniProtKB-KW"/>
</dbReference>